<evidence type="ECO:0000256" key="2">
    <source>
        <dbReference type="ARBA" id="ARBA00009765"/>
    </source>
</evidence>
<comment type="subcellular location">
    <subcellularLocation>
        <location evidence="1">Membrane</location>
        <topology evidence="1">Multi-pass membrane protein</topology>
    </subcellularLocation>
</comment>
<dbReference type="PANTHER" id="PTHR21535:SF51">
    <property type="entry name" value="MANGANESE RESISTANCE PROTEIN MNR2"/>
    <property type="match status" value="1"/>
</dbReference>
<evidence type="ECO:0000313" key="7">
    <source>
        <dbReference type="EMBL" id="GAA5809544.1"/>
    </source>
</evidence>
<dbReference type="EMBL" id="BAABUK010000005">
    <property type="protein sequence ID" value="GAA5809544.1"/>
    <property type="molecule type" value="Genomic_DNA"/>
</dbReference>
<comment type="caution">
    <text evidence="7">The sequence shown here is derived from an EMBL/GenBank/DDBJ whole genome shotgun (WGS) entry which is preliminary data.</text>
</comment>
<dbReference type="Pfam" id="PF01544">
    <property type="entry name" value="CorA"/>
    <property type="match status" value="1"/>
</dbReference>
<dbReference type="PANTHER" id="PTHR21535">
    <property type="entry name" value="MAGNESIUM AND COBALT TRANSPORT PROTEIN/MITOCHONDRIAL IMPORT INNER MEMBRANE TRANSLOCASE SUBUNIT TIM8"/>
    <property type="match status" value="1"/>
</dbReference>
<keyword evidence="4 6" id="KW-1133">Transmembrane helix</keyword>
<evidence type="ECO:0000256" key="4">
    <source>
        <dbReference type="ARBA" id="ARBA00022989"/>
    </source>
</evidence>
<name>A0ABP9YRR2_9FUNG</name>
<gene>
    <name evidence="7" type="ORF">MFLAVUS_002954</name>
</gene>
<evidence type="ECO:0000256" key="1">
    <source>
        <dbReference type="ARBA" id="ARBA00004141"/>
    </source>
</evidence>
<proteinExistence type="inferred from homology"/>
<dbReference type="InterPro" id="IPR045863">
    <property type="entry name" value="CorA_TM1_TM2"/>
</dbReference>
<reference evidence="7 8" key="1">
    <citation type="submission" date="2024-04" db="EMBL/GenBank/DDBJ databases">
        <title>genome sequences of Mucor flavus KT1a and Helicostylum pulchrum KT1b strains isolated from the surface of a dry-aged beef.</title>
        <authorList>
            <person name="Toyotome T."/>
            <person name="Hosono M."/>
            <person name="Torimaru M."/>
            <person name="Fukuda K."/>
            <person name="Mikami N."/>
        </authorList>
    </citation>
    <scope>NUCLEOTIDE SEQUENCE [LARGE SCALE GENOMIC DNA]</scope>
    <source>
        <strain evidence="7 8">KT1a</strain>
    </source>
</reference>
<evidence type="ECO:0000256" key="3">
    <source>
        <dbReference type="ARBA" id="ARBA00022692"/>
    </source>
</evidence>
<protein>
    <submittedName>
        <fullName evidence="7">Uncharacterized protein</fullName>
    </submittedName>
</protein>
<dbReference type="InterPro" id="IPR044089">
    <property type="entry name" value="Alr1-like"/>
</dbReference>
<dbReference type="Gene3D" id="1.20.58.340">
    <property type="entry name" value="Magnesium transport protein CorA, transmembrane region"/>
    <property type="match status" value="2"/>
</dbReference>
<dbReference type="SUPFAM" id="SSF143865">
    <property type="entry name" value="CorA soluble domain-like"/>
    <property type="match status" value="1"/>
</dbReference>
<dbReference type="SUPFAM" id="SSF144083">
    <property type="entry name" value="Magnesium transport protein CorA, transmembrane region"/>
    <property type="match status" value="1"/>
</dbReference>
<accession>A0ABP9YRR2</accession>
<evidence type="ECO:0000256" key="5">
    <source>
        <dbReference type="ARBA" id="ARBA00023136"/>
    </source>
</evidence>
<keyword evidence="3 6" id="KW-0812">Transmembrane</keyword>
<evidence type="ECO:0000313" key="8">
    <source>
        <dbReference type="Proteomes" id="UP001473302"/>
    </source>
</evidence>
<keyword evidence="8" id="KW-1185">Reference proteome</keyword>
<sequence>MEPNNNYPYFPPHYTESSNNNDLLSLQLLSQEKEKRNSLLLITEPKDLDKLFDTARSLERDICYPPNNNGRPSTSSTMHDARIEDELKITSRHSSSSSSFDGVDLSALSLFSTIHSPTHSPQPKHYYGNEESKKLFSLYGDNSRDTIHHHDNSKQFPMQQQRQEDRFIYYHLDTGCIKGKSLSELKSPHLTIEDLLLKENYWIDITCPSNEEMKAISKVFHIHPLTTEDIMSHEIREKCDVFRHYMFVCYRAFVHDDHQLRPVTFYNIVTKRHILTFHFDHVPHVRHVQQRVNQLQDYIEVVPDWINYAIMDEITDSFAPMIQQIESEVDSIDDLVLLYKSDQSDMVLRIGTCRKKVIQMVRLLGTKVEVVRGLMKRIEERSIEQELSSDPNVSKIYPDVVLYLGDVQDHILTMLQNLNHYETVLARSESNYLARISIELTQTSNSTNHVIGRLTIFATVLLPMNLVTGLWGMNVKVPGKDYDDLIYFFWIVLSLAVFAILSLTVAKRLKLI</sequence>
<feature type="transmembrane region" description="Helical" evidence="6">
    <location>
        <begin position="454"/>
        <end position="473"/>
    </location>
</feature>
<keyword evidence="5 6" id="KW-0472">Membrane</keyword>
<dbReference type="InterPro" id="IPR045861">
    <property type="entry name" value="CorA_cytoplasmic_dom"/>
</dbReference>
<organism evidence="7 8">
    <name type="scientific">Mucor flavus</name>
    <dbReference type="NCBI Taxonomy" id="439312"/>
    <lineage>
        <taxon>Eukaryota</taxon>
        <taxon>Fungi</taxon>
        <taxon>Fungi incertae sedis</taxon>
        <taxon>Mucoromycota</taxon>
        <taxon>Mucoromycotina</taxon>
        <taxon>Mucoromycetes</taxon>
        <taxon>Mucorales</taxon>
        <taxon>Mucorineae</taxon>
        <taxon>Mucoraceae</taxon>
        <taxon>Mucor</taxon>
    </lineage>
</organism>
<dbReference type="Gene3D" id="3.30.460.20">
    <property type="entry name" value="CorA soluble domain-like"/>
    <property type="match status" value="1"/>
</dbReference>
<comment type="similarity">
    <text evidence="2">Belongs to the CorA metal ion transporter (MIT) (TC 1.A.35) family.</text>
</comment>
<feature type="transmembrane region" description="Helical" evidence="6">
    <location>
        <begin position="485"/>
        <end position="506"/>
    </location>
</feature>
<dbReference type="Proteomes" id="UP001473302">
    <property type="component" value="Unassembled WGS sequence"/>
</dbReference>
<dbReference type="InterPro" id="IPR002523">
    <property type="entry name" value="MgTranspt_CorA/ZnTranspt_ZntB"/>
</dbReference>
<dbReference type="CDD" id="cd12829">
    <property type="entry name" value="Alr1p-like"/>
    <property type="match status" value="1"/>
</dbReference>
<evidence type="ECO:0000256" key="6">
    <source>
        <dbReference type="SAM" id="Phobius"/>
    </source>
</evidence>